<gene>
    <name evidence="3" type="ORF">ACFQVD_18485</name>
</gene>
<organism evidence="3 4">
    <name type="scientific">Streptosporangium amethystogenes subsp. fukuiense</name>
    <dbReference type="NCBI Taxonomy" id="698418"/>
    <lineage>
        <taxon>Bacteria</taxon>
        <taxon>Bacillati</taxon>
        <taxon>Actinomycetota</taxon>
        <taxon>Actinomycetes</taxon>
        <taxon>Streptosporangiales</taxon>
        <taxon>Streptosporangiaceae</taxon>
        <taxon>Streptosporangium</taxon>
    </lineage>
</organism>
<keyword evidence="2" id="KW-0808">Transferase</keyword>
<sequence length="468" mass="48394">MSTAPARESLRETGAAGPEADRPVMVVLRGLGLGDLLTSVPALRALRRSHPGHRIVLAAPSALAPLVPLIGAVDEVCDVSGPGRVPPLGRRVDIAVNLHGAGPRGIAALHRTAPARLLTHSHPAFPGARGPVWRDGVHEVRRWCDLLAWYDIAADPADLGLRRPALREEEPRPVVVHPGAGYPARRWPPERFALVAADLRRNGYEVVVTGSVGERDLAERVAMLAGLPPSCVLAGRTGLRELAALVARARLVVCGDTGVTHLAAAFATPSVALFGPVAPAVWGPPETGPHVVLWAGGHGDPYAYRPDPGLLEIGVRDVLGAAARLLEVVPRVRRGSGLAVGVGPDQAQEGLEPGDDLVVVGETVHGVLETPGEPGDPALQGLVAVAQVGAERSDVLPEPLGRLGQRGHLGGQAVHPGGERDDVLAGVAGLAHQRGDPIAQVGQVGPGRTEAGAQQVEAGEVVAHRGTG</sequence>
<evidence type="ECO:0000256" key="1">
    <source>
        <dbReference type="ARBA" id="ARBA00022676"/>
    </source>
</evidence>
<dbReference type="Proteomes" id="UP001596514">
    <property type="component" value="Unassembled WGS sequence"/>
</dbReference>
<protein>
    <submittedName>
        <fullName evidence="3">Glycosyltransferase family 9 protein</fullName>
    </submittedName>
</protein>
<proteinExistence type="predicted"/>
<dbReference type="RefSeq" id="WP_343964104.1">
    <property type="nucleotide sequence ID" value="NZ_BAAAGK010000021.1"/>
</dbReference>
<name>A0ABW2T1C3_9ACTN</name>
<evidence type="ECO:0000256" key="2">
    <source>
        <dbReference type="ARBA" id="ARBA00022679"/>
    </source>
</evidence>
<dbReference type="CDD" id="cd03789">
    <property type="entry name" value="GT9_LPS_heptosyltransferase"/>
    <property type="match status" value="1"/>
</dbReference>
<evidence type="ECO:0000313" key="3">
    <source>
        <dbReference type="EMBL" id="MFC7602090.1"/>
    </source>
</evidence>
<dbReference type="EMBL" id="JBHTEE010000001">
    <property type="protein sequence ID" value="MFC7602090.1"/>
    <property type="molecule type" value="Genomic_DNA"/>
</dbReference>
<keyword evidence="4" id="KW-1185">Reference proteome</keyword>
<reference evidence="4" key="1">
    <citation type="journal article" date="2019" name="Int. J. Syst. Evol. Microbiol.">
        <title>The Global Catalogue of Microorganisms (GCM) 10K type strain sequencing project: providing services to taxonomists for standard genome sequencing and annotation.</title>
        <authorList>
            <consortium name="The Broad Institute Genomics Platform"/>
            <consortium name="The Broad Institute Genome Sequencing Center for Infectious Disease"/>
            <person name="Wu L."/>
            <person name="Ma J."/>
        </authorList>
    </citation>
    <scope>NUCLEOTIDE SEQUENCE [LARGE SCALE GENOMIC DNA]</scope>
    <source>
        <strain evidence="4">JCM 10083</strain>
    </source>
</reference>
<comment type="caution">
    <text evidence="3">The sequence shown here is derived from an EMBL/GenBank/DDBJ whole genome shotgun (WGS) entry which is preliminary data.</text>
</comment>
<evidence type="ECO:0000313" key="4">
    <source>
        <dbReference type="Proteomes" id="UP001596514"/>
    </source>
</evidence>
<dbReference type="Gene3D" id="3.40.50.2000">
    <property type="entry name" value="Glycogen Phosphorylase B"/>
    <property type="match status" value="2"/>
</dbReference>
<keyword evidence="1" id="KW-0328">Glycosyltransferase</keyword>
<dbReference type="InterPro" id="IPR051199">
    <property type="entry name" value="LPS_LOS_Heptosyltrfase"/>
</dbReference>
<accession>A0ABW2T1C3</accession>
<dbReference type="PANTHER" id="PTHR30160">
    <property type="entry name" value="TETRAACYLDISACCHARIDE 4'-KINASE-RELATED"/>
    <property type="match status" value="1"/>
</dbReference>
<dbReference type="SUPFAM" id="SSF53756">
    <property type="entry name" value="UDP-Glycosyltransferase/glycogen phosphorylase"/>
    <property type="match status" value="1"/>
</dbReference>
<dbReference type="PANTHER" id="PTHR30160:SF1">
    <property type="entry name" value="LIPOPOLYSACCHARIDE 1,2-N-ACETYLGLUCOSAMINETRANSFERASE-RELATED"/>
    <property type="match status" value="1"/>
</dbReference>
<dbReference type="Pfam" id="PF01075">
    <property type="entry name" value="Glyco_transf_9"/>
    <property type="match status" value="1"/>
</dbReference>
<dbReference type="InterPro" id="IPR002201">
    <property type="entry name" value="Glyco_trans_9"/>
</dbReference>